<dbReference type="GO" id="GO:0031012">
    <property type="term" value="C:extracellular matrix"/>
    <property type="evidence" value="ECO:0007669"/>
    <property type="project" value="TreeGrafter"/>
</dbReference>
<evidence type="ECO:0007829" key="3">
    <source>
        <dbReference type="PeptideAtlas" id="A0A498NK93"/>
    </source>
</evidence>
<accession>A0A498NK93</accession>
<protein>
    <submittedName>
        <fullName evidence="1">Zona pellucida sperm-binding 3-like protein</fullName>
    </submittedName>
</protein>
<dbReference type="GO" id="GO:0035803">
    <property type="term" value="P:egg coat formation"/>
    <property type="evidence" value="ECO:0007669"/>
    <property type="project" value="TreeGrafter"/>
</dbReference>
<dbReference type="PANTHER" id="PTHR11576">
    <property type="entry name" value="ZONA PELLUCIDA SPERM-BINDING PROTEIN 3"/>
    <property type="match status" value="1"/>
</dbReference>
<dbReference type="GO" id="GO:0007339">
    <property type="term" value="P:binding of sperm to zona pellucida"/>
    <property type="evidence" value="ECO:0007669"/>
    <property type="project" value="TreeGrafter"/>
</dbReference>
<dbReference type="InterPro" id="IPR042235">
    <property type="entry name" value="ZP-C_dom"/>
</dbReference>
<organism evidence="1 2">
    <name type="scientific">Labeo rohita</name>
    <name type="common">Indian major carp</name>
    <name type="synonym">Cyprinus rohita</name>
    <dbReference type="NCBI Taxonomy" id="84645"/>
    <lineage>
        <taxon>Eukaryota</taxon>
        <taxon>Metazoa</taxon>
        <taxon>Chordata</taxon>
        <taxon>Craniata</taxon>
        <taxon>Vertebrata</taxon>
        <taxon>Euteleostomi</taxon>
        <taxon>Actinopterygii</taxon>
        <taxon>Neopterygii</taxon>
        <taxon>Teleostei</taxon>
        <taxon>Ostariophysi</taxon>
        <taxon>Cypriniformes</taxon>
        <taxon>Cyprinidae</taxon>
        <taxon>Labeoninae</taxon>
        <taxon>Labeonini</taxon>
        <taxon>Labeo</taxon>
    </lineage>
</organism>
<dbReference type="Proteomes" id="UP000290572">
    <property type="component" value="Unassembled WGS sequence"/>
</dbReference>
<sequence length="415" mass="47438">MQPVPGAVRPWTGDSEFMKKSPPVMRPYHVFPMFQHVPVPLADKELFRPVSGRRHLPNRLTSLLVPQMNPQLIQVSPVRNARGVEVWCGYSKISVRMNKNLLGFRGSQSLFHLGTCPVSRSDENFLYFHYDLNDCDSSLTHFYLHCTISVHSDTTSATAKSCTYNNVERRWEELYTDASVCACCDSTCEIESTSSMPHETQSITSKPWILDNNEQSFIKFKKGRINVQEDTEEVKFKSAEEINEEEDDDYNVEIVTNTEELIEAKQKNKKMPMNDLDEDVEVIVGTVETTATELKNEKGDQSGKVKLVGEKMNKVVKIGEDAGRQKSNITTDIVEQPKVQLIEELLEDVHDDHASSKSGANEMIHITIEELSEDKIQRFEKNMHVQSTIPSPMMMDEEIFLNAKHEPKEWNQDEH</sequence>
<comment type="caution">
    <text evidence="1">The sequence shown here is derived from an EMBL/GenBank/DDBJ whole genome shotgun (WGS) entry which is preliminary data.</text>
</comment>
<keyword evidence="2" id="KW-1185">Reference proteome</keyword>
<dbReference type="EMBL" id="QBIY01011397">
    <property type="protein sequence ID" value="RXN32303.1"/>
    <property type="molecule type" value="Genomic_DNA"/>
</dbReference>
<evidence type="ECO:0000313" key="1">
    <source>
        <dbReference type="EMBL" id="RXN32303.1"/>
    </source>
</evidence>
<gene>
    <name evidence="1" type="ORF">ROHU_016275</name>
</gene>
<dbReference type="Gene3D" id="2.60.40.4100">
    <property type="entry name" value="Zona pellucida, ZP-C domain"/>
    <property type="match status" value="1"/>
</dbReference>
<dbReference type="GO" id="GO:0032190">
    <property type="term" value="F:acrosin binding"/>
    <property type="evidence" value="ECO:0007669"/>
    <property type="project" value="TreeGrafter"/>
</dbReference>
<evidence type="ECO:0000313" key="2">
    <source>
        <dbReference type="Proteomes" id="UP000290572"/>
    </source>
</evidence>
<dbReference type="PANTHER" id="PTHR11576:SF15">
    <property type="entry name" value="ZONA PELLUCIDA SPERM-BINDING PROTEIN 3-LIKE"/>
    <property type="match status" value="1"/>
</dbReference>
<name>A0A498NK93_LABRO</name>
<proteinExistence type="evidence at protein level"/>
<dbReference type="AlphaFoldDB" id="A0A498NK93"/>
<reference evidence="1 2" key="1">
    <citation type="submission" date="2018-03" db="EMBL/GenBank/DDBJ databases">
        <title>Draft genome sequence of Rohu Carp (Labeo rohita).</title>
        <authorList>
            <person name="Das P."/>
            <person name="Kushwaha B."/>
            <person name="Joshi C.G."/>
            <person name="Kumar D."/>
            <person name="Nagpure N.S."/>
            <person name="Sahoo L."/>
            <person name="Das S.P."/>
            <person name="Bit A."/>
            <person name="Patnaik S."/>
            <person name="Meher P.K."/>
            <person name="Jayasankar P."/>
            <person name="Koringa P.G."/>
            <person name="Patel N.V."/>
            <person name="Hinsu A.T."/>
            <person name="Kumar R."/>
            <person name="Pandey M."/>
            <person name="Agarwal S."/>
            <person name="Srivastava S."/>
            <person name="Singh M."/>
            <person name="Iquebal M.A."/>
            <person name="Jaiswal S."/>
            <person name="Angadi U.B."/>
            <person name="Kumar N."/>
            <person name="Raza M."/>
            <person name="Shah T.M."/>
            <person name="Rai A."/>
            <person name="Jena J.K."/>
        </authorList>
    </citation>
    <scope>NUCLEOTIDE SEQUENCE [LARGE SCALE GENOMIC DNA]</scope>
    <source>
        <strain evidence="1">DASCIFA01</strain>
        <tissue evidence="1">Testis</tissue>
    </source>
</reference>
<dbReference type="GO" id="GO:2000344">
    <property type="term" value="P:positive regulation of acrosome reaction"/>
    <property type="evidence" value="ECO:0007669"/>
    <property type="project" value="TreeGrafter"/>
</dbReference>
<dbReference type="STRING" id="84645.A0A498NK93"/>
<keyword evidence="3" id="KW-1267">Proteomics identification</keyword>